<keyword evidence="2" id="KW-1185">Reference proteome</keyword>
<reference evidence="1 2" key="1">
    <citation type="submission" date="2024-01" db="EMBL/GenBank/DDBJ databases">
        <title>The genomes of 5 underutilized Papilionoideae crops provide insights into root nodulation and disease resistanc.</title>
        <authorList>
            <person name="Jiang F."/>
        </authorList>
    </citation>
    <scope>NUCLEOTIDE SEQUENCE [LARGE SCALE GENOMIC DNA]</scope>
    <source>
        <strain evidence="1">LVBAO_FW01</strain>
        <tissue evidence="1">Leaves</tissue>
    </source>
</reference>
<dbReference type="Proteomes" id="UP001367508">
    <property type="component" value="Unassembled WGS sequence"/>
</dbReference>
<proteinExistence type="predicted"/>
<organism evidence="1 2">
    <name type="scientific">Canavalia gladiata</name>
    <name type="common">Sword bean</name>
    <name type="synonym">Dolichos gladiatus</name>
    <dbReference type="NCBI Taxonomy" id="3824"/>
    <lineage>
        <taxon>Eukaryota</taxon>
        <taxon>Viridiplantae</taxon>
        <taxon>Streptophyta</taxon>
        <taxon>Embryophyta</taxon>
        <taxon>Tracheophyta</taxon>
        <taxon>Spermatophyta</taxon>
        <taxon>Magnoliopsida</taxon>
        <taxon>eudicotyledons</taxon>
        <taxon>Gunneridae</taxon>
        <taxon>Pentapetalae</taxon>
        <taxon>rosids</taxon>
        <taxon>fabids</taxon>
        <taxon>Fabales</taxon>
        <taxon>Fabaceae</taxon>
        <taxon>Papilionoideae</taxon>
        <taxon>50 kb inversion clade</taxon>
        <taxon>NPAAA clade</taxon>
        <taxon>indigoferoid/millettioid clade</taxon>
        <taxon>Phaseoleae</taxon>
        <taxon>Canavalia</taxon>
    </lineage>
</organism>
<evidence type="ECO:0000313" key="2">
    <source>
        <dbReference type="Proteomes" id="UP001367508"/>
    </source>
</evidence>
<gene>
    <name evidence="1" type="ORF">VNO77_18217</name>
</gene>
<dbReference type="EMBL" id="JAYMYQ010000004">
    <property type="protein sequence ID" value="KAK7337634.1"/>
    <property type="molecule type" value="Genomic_DNA"/>
</dbReference>
<sequence>MTACDFSHRSDFPVVASEHELKMPLPLYFLFLVGKGNCCEEKKRAFESVLLLVSLPKQTTPRDEWLMKYASCSSMNLTKGRVNDGSNQQLINGGFIHVSVSDN</sequence>
<dbReference type="AlphaFoldDB" id="A0AAN9LKE8"/>
<accession>A0AAN9LKE8</accession>
<name>A0AAN9LKE8_CANGL</name>
<protein>
    <submittedName>
        <fullName evidence="1">Uncharacterized protein</fullName>
    </submittedName>
</protein>
<comment type="caution">
    <text evidence="1">The sequence shown here is derived from an EMBL/GenBank/DDBJ whole genome shotgun (WGS) entry which is preliminary data.</text>
</comment>
<evidence type="ECO:0000313" key="1">
    <source>
        <dbReference type="EMBL" id="KAK7337634.1"/>
    </source>
</evidence>